<reference evidence="2 3" key="1">
    <citation type="submission" date="2023-11" db="EMBL/GenBank/DDBJ databases">
        <title>Plant-associative lifestyle of Vibrio porteresiae and its evolutionary dynamics.</title>
        <authorList>
            <person name="Rameshkumar N."/>
            <person name="Kirti K."/>
        </authorList>
    </citation>
    <scope>NUCLEOTIDE SEQUENCE [LARGE SCALE GENOMIC DNA]</scope>
    <source>
        <strain evidence="2 3">MSSRF60</strain>
    </source>
</reference>
<dbReference type="InterPro" id="IPR029492">
    <property type="entry name" value="DUF4435"/>
</dbReference>
<dbReference type="Pfam" id="PF14491">
    <property type="entry name" value="DUF4435"/>
    <property type="match status" value="1"/>
</dbReference>
<sequence>MDDSLLIPTRNEKAKFARSILTIDFNEIDIYIEDTKKGYQKLYIQLLSRLFKDQYKISDVHPIGPRALVIKKCNEKKDKLTRPSLFIVDGDLFLLKGEEKPLPKEVFRLPRYSIENIILDEDSIIDYLDDEVEVELYEDIKEKIKFKDWINNNKTPLIELFLHYSILQKHKIYSVQTIKHKVSKLTINDSENVDSNLIESKILECKNAILKKISNEQYLNELVSIKKNITTSDCVFLTHISGKDYIFPLMKRLFKKVLTKDIATTNFVLRLAKKCPVDLISDCKNHIIVPSSN</sequence>
<gene>
    <name evidence="2" type="ORF">SBW85_03115</name>
</gene>
<proteinExistence type="predicted"/>
<evidence type="ECO:0000313" key="2">
    <source>
        <dbReference type="EMBL" id="MDW6016758.1"/>
    </source>
</evidence>
<dbReference type="RefSeq" id="WP_171137458.1">
    <property type="nucleotide sequence ID" value="NZ_AP024893.1"/>
</dbReference>
<protein>
    <submittedName>
        <fullName evidence="2">DUF4435 domain-containing protein</fullName>
    </submittedName>
</protein>
<evidence type="ECO:0000313" key="3">
    <source>
        <dbReference type="Proteomes" id="UP001272325"/>
    </source>
</evidence>
<keyword evidence="3" id="KW-1185">Reference proteome</keyword>
<evidence type="ECO:0000259" key="1">
    <source>
        <dbReference type="Pfam" id="PF14491"/>
    </source>
</evidence>
<comment type="caution">
    <text evidence="2">The sequence shown here is derived from an EMBL/GenBank/DDBJ whole genome shotgun (WGS) entry which is preliminary data.</text>
</comment>
<feature type="domain" description="DUF4435" evidence="1">
    <location>
        <begin position="27"/>
        <end position="257"/>
    </location>
</feature>
<dbReference type="EMBL" id="JAWRCN010000001">
    <property type="protein sequence ID" value="MDW6016758.1"/>
    <property type="molecule type" value="Genomic_DNA"/>
</dbReference>
<name>A0ABU4IDY0_9VIBR</name>
<organism evidence="2 3">
    <name type="scientific">Vibrio plantisponsor</name>
    <dbReference type="NCBI Taxonomy" id="664643"/>
    <lineage>
        <taxon>Bacteria</taxon>
        <taxon>Pseudomonadati</taxon>
        <taxon>Pseudomonadota</taxon>
        <taxon>Gammaproteobacteria</taxon>
        <taxon>Vibrionales</taxon>
        <taxon>Vibrionaceae</taxon>
        <taxon>Vibrio</taxon>
    </lineage>
</organism>
<accession>A0ABU4IDY0</accession>
<dbReference type="Proteomes" id="UP001272325">
    <property type="component" value="Unassembled WGS sequence"/>
</dbReference>